<dbReference type="SUPFAM" id="SSF48264">
    <property type="entry name" value="Cytochrome P450"/>
    <property type="match status" value="1"/>
</dbReference>
<proteinExistence type="inferred from homology"/>
<keyword evidence="6" id="KW-0408">Iron</keyword>
<comment type="caution">
    <text evidence="8">The sequence shown here is derived from an EMBL/GenBank/DDBJ whole genome shotgun (WGS) entry which is preliminary data.</text>
</comment>
<keyword evidence="5" id="KW-0560">Oxidoreductase</keyword>
<dbReference type="Gene3D" id="1.10.630.10">
    <property type="entry name" value="Cytochrome P450"/>
    <property type="match status" value="1"/>
</dbReference>
<sequence length="166" mass="19130">MLNHILTDPEHFSDHFQRASTSLTLSIVYGWPPVLESAHPAIQHINKFSRQLLVVAAPGTFWVEFKYLKWMKYLPRWMCAWRRDAEDAFRSDSAVFERMAHDIQKQRDSDAGDKTRSIAGKLILEDTGNFYEAVWNCASIYQAGAETTSGQLAWFVQAMILYPEVQ</sequence>
<keyword evidence="3" id="KW-0349">Heme</keyword>
<reference evidence="8" key="1">
    <citation type="submission" date="2022-08" db="EMBL/GenBank/DDBJ databases">
        <title>A Global Phylogenomic Analysis of the Shiitake Genus Lentinula.</title>
        <authorList>
            <consortium name="DOE Joint Genome Institute"/>
            <person name="Sierra-Patev S."/>
            <person name="Min B."/>
            <person name="Naranjo-Ortiz M."/>
            <person name="Looney B."/>
            <person name="Konkel Z."/>
            <person name="Slot J.C."/>
            <person name="Sakamoto Y."/>
            <person name="Steenwyk J.L."/>
            <person name="Rokas A."/>
            <person name="Carro J."/>
            <person name="Camarero S."/>
            <person name="Ferreira P."/>
            <person name="Molpeceres G."/>
            <person name="Ruiz-Duenas F.J."/>
            <person name="Serrano A."/>
            <person name="Henrissat B."/>
            <person name="Drula E."/>
            <person name="Hughes K.W."/>
            <person name="Mata J.L."/>
            <person name="Ishikawa N.K."/>
            <person name="Vargas-Isla R."/>
            <person name="Ushijima S."/>
            <person name="Smith C.A."/>
            <person name="Ahrendt S."/>
            <person name="Andreopoulos W."/>
            <person name="He G."/>
            <person name="Labutti K."/>
            <person name="Lipzen A."/>
            <person name="Ng V."/>
            <person name="Riley R."/>
            <person name="Sandor L."/>
            <person name="Barry K."/>
            <person name="Martinez A.T."/>
            <person name="Xiao Y."/>
            <person name="Gibbons J.G."/>
            <person name="Terashima K."/>
            <person name="Grigoriev I.V."/>
            <person name="Hibbett D.S."/>
        </authorList>
    </citation>
    <scope>NUCLEOTIDE SEQUENCE</scope>
    <source>
        <strain evidence="8">JLM2183</strain>
    </source>
</reference>
<dbReference type="InterPro" id="IPR036396">
    <property type="entry name" value="Cyt_P450_sf"/>
</dbReference>
<name>A0A9W9AA79_9AGAR</name>
<dbReference type="AlphaFoldDB" id="A0A9W9AA79"/>
<evidence type="ECO:0000256" key="5">
    <source>
        <dbReference type="ARBA" id="ARBA00023002"/>
    </source>
</evidence>
<dbReference type="GO" id="GO:0005506">
    <property type="term" value="F:iron ion binding"/>
    <property type="evidence" value="ECO:0007669"/>
    <property type="project" value="InterPro"/>
</dbReference>
<dbReference type="Proteomes" id="UP001150266">
    <property type="component" value="Unassembled WGS sequence"/>
</dbReference>
<keyword evidence="9" id="KW-1185">Reference proteome</keyword>
<dbReference type="GO" id="GO:0016705">
    <property type="term" value="F:oxidoreductase activity, acting on paired donors, with incorporation or reduction of molecular oxygen"/>
    <property type="evidence" value="ECO:0007669"/>
    <property type="project" value="InterPro"/>
</dbReference>
<protein>
    <recommendedName>
        <fullName evidence="10">Cytochrome P450</fullName>
    </recommendedName>
</protein>
<dbReference type="PANTHER" id="PTHR46300:SF7">
    <property type="entry name" value="P450, PUTATIVE (EUROFUNG)-RELATED"/>
    <property type="match status" value="1"/>
</dbReference>
<evidence type="ECO:0000256" key="2">
    <source>
        <dbReference type="ARBA" id="ARBA00010617"/>
    </source>
</evidence>
<evidence type="ECO:0000256" key="4">
    <source>
        <dbReference type="ARBA" id="ARBA00022723"/>
    </source>
</evidence>
<comment type="similarity">
    <text evidence="2">Belongs to the cytochrome P450 family.</text>
</comment>
<comment type="cofactor">
    <cofactor evidence="1">
        <name>heme</name>
        <dbReference type="ChEBI" id="CHEBI:30413"/>
    </cofactor>
</comment>
<evidence type="ECO:0000256" key="7">
    <source>
        <dbReference type="ARBA" id="ARBA00023033"/>
    </source>
</evidence>
<dbReference type="GO" id="GO:0020037">
    <property type="term" value="F:heme binding"/>
    <property type="evidence" value="ECO:0007669"/>
    <property type="project" value="InterPro"/>
</dbReference>
<dbReference type="PANTHER" id="PTHR46300">
    <property type="entry name" value="P450, PUTATIVE (EUROFUNG)-RELATED-RELATED"/>
    <property type="match status" value="1"/>
</dbReference>
<evidence type="ECO:0000313" key="8">
    <source>
        <dbReference type="EMBL" id="KAJ4478125.1"/>
    </source>
</evidence>
<evidence type="ECO:0000256" key="1">
    <source>
        <dbReference type="ARBA" id="ARBA00001971"/>
    </source>
</evidence>
<evidence type="ECO:0000313" key="9">
    <source>
        <dbReference type="Proteomes" id="UP001150266"/>
    </source>
</evidence>
<dbReference type="GO" id="GO:0004497">
    <property type="term" value="F:monooxygenase activity"/>
    <property type="evidence" value="ECO:0007669"/>
    <property type="project" value="UniProtKB-KW"/>
</dbReference>
<dbReference type="OrthoDB" id="2789670at2759"/>
<evidence type="ECO:0000256" key="6">
    <source>
        <dbReference type="ARBA" id="ARBA00023004"/>
    </source>
</evidence>
<keyword evidence="4" id="KW-0479">Metal-binding</keyword>
<dbReference type="EMBL" id="JAOTPV010000009">
    <property type="protein sequence ID" value="KAJ4478125.1"/>
    <property type="molecule type" value="Genomic_DNA"/>
</dbReference>
<evidence type="ECO:0000256" key="3">
    <source>
        <dbReference type="ARBA" id="ARBA00022617"/>
    </source>
</evidence>
<gene>
    <name evidence="8" type="ORF">J3R30DRAFT_2862270</name>
</gene>
<keyword evidence="7" id="KW-0503">Monooxygenase</keyword>
<evidence type="ECO:0008006" key="10">
    <source>
        <dbReference type="Google" id="ProtNLM"/>
    </source>
</evidence>
<accession>A0A9W9AA79</accession>
<organism evidence="8 9">
    <name type="scientific">Lentinula aciculospora</name>
    <dbReference type="NCBI Taxonomy" id="153920"/>
    <lineage>
        <taxon>Eukaryota</taxon>
        <taxon>Fungi</taxon>
        <taxon>Dikarya</taxon>
        <taxon>Basidiomycota</taxon>
        <taxon>Agaricomycotina</taxon>
        <taxon>Agaricomycetes</taxon>
        <taxon>Agaricomycetidae</taxon>
        <taxon>Agaricales</taxon>
        <taxon>Marasmiineae</taxon>
        <taxon>Omphalotaceae</taxon>
        <taxon>Lentinula</taxon>
    </lineage>
</organism>
<dbReference type="InterPro" id="IPR050364">
    <property type="entry name" value="Cytochrome_P450_fung"/>
</dbReference>